<dbReference type="EMBL" id="LXQA010832331">
    <property type="protein sequence ID" value="MCI73151.1"/>
    <property type="molecule type" value="Genomic_DNA"/>
</dbReference>
<evidence type="ECO:0000313" key="2">
    <source>
        <dbReference type="Proteomes" id="UP000265520"/>
    </source>
</evidence>
<dbReference type="AlphaFoldDB" id="A0A392UHW5"/>
<accession>A0A392UHW5</accession>
<feature type="non-terminal residue" evidence="1">
    <location>
        <position position="40"/>
    </location>
</feature>
<sequence length="40" mass="4255">MAVAAVGEAFLSAFIEVVLDRLASPQVVDLIRGKKVDVNL</sequence>
<proteinExistence type="predicted"/>
<name>A0A392UHW5_9FABA</name>
<reference evidence="1 2" key="1">
    <citation type="journal article" date="2018" name="Front. Plant Sci.">
        <title>Red Clover (Trifolium pratense) and Zigzag Clover (T. medium) - A Picture of Genomic Similarities and Differences.</title>
        <authorList>
            <person name="Dluhosova J."/>
            <person name="Istvanek J."/>
            <person name="Nedelnik J."/>
            <person name="Repkova J."/>
        </authorList>
    </citation>
    <scope>NUCLEOTIDE SEQUENCE [LARGE SCALE GENOMIC DNA]</scope>
    <source>
        <strain evidence="2">cv. 10/8</strain>
        <tissue evidence="1">Leaf</tissue>
    </source>
</reference>
<evidence type="ECO:0000313" key="1">
    <source>
        <dbReference type="EMBL" id="MCI73151.1"/>
    </source>
</evidence>
<comment type="caution">
    <text evidence="1">The sequence shown here is derived from an EMBL/GenBank/DDBJ whole genome shotgun (WGS) entry which is preliminary data.</text>
</comment>
<organism evidence="1 2">
    <name type="scientific">Trifolium medium</name>
    <dbReference type="NCBI Taxonomy" id="97028"/>
    <lineage>
        <taxon>Eukaryota</taxon>
        <taxon>Viridiplantae</taxon>
        <taxon>Streptophyta</taxon>
        <taxon>Embryophyta</taxon>
        <taxon>Tracheophyta</taxon>
        <taxon>Spermatophyta</taxon>
        <taxon>Magnoliopsida</taxon>
        <taxon>eudicotyledons</taxon>
        <taxon>Gunneridae</taxon>
        <taxon>Pentapetalae</taxon>
        <taxon>rosids</taxon>
        <taxon>fabids</taxon>
        <taxon>Fabales</taxon>
        <taxon>Fabaceae</taxon>
        <taxon>Papilionoideae</taxon>
        <taxon>50 kb inversion clade</taxon>
        <taxon>NPAAA clade</taxon>
        <taxon>Hologalegina</taxon>
        <taxon>IRL clade</taxon>
        <taxon>Trifolieae</taxon>
        <taxon>Trifolium</taxon>
    </lineage>
</organism>
<keyword evidence="2" id="KW-1185">Reference proteome</keyword>
<protein>
    <submittedName>
        <fullName evidence="1">NB-LRR type disease resistance protein Rps1-k-2</fullName>
    </submittedName>
</protein>
<dbReference type="Proteomes" id="UP000265520">
    <property type="component" value="Unassembled WGS sequence"/>
</dbReference>